<reference evidence="3" key="2">
    <citation type="submission" date="2020-09" db="EMBL/GenBank/DDBJ databases">
        <authorList>
            <person name="Sun Q."/>
            <person name="Zhou Y."/>
        </authorList>
    </citation>
    <scope>NUCLEOTIDE SEQUENCE</scope>
    <source>
        <strain evidence="3">CGMCC 1.15320</strain>
    </source>
</reference>
<dbReference type="RefSeq" id="WP_188722493.1">
    <property type="nucleotide sequence ID" value="NZ_BMIF01000014.1"/>
</dbReference>
<reference evidence="3" key="1">
    <citation type="journal article" date="2014" name="Int. J. Syst. Evol. Microbiol.">
        <title>Complete genome sequence of Corynebacterium casei LMG S-19264T (=DSM 44701T), isolated from a smear-ripened cheese.</title>
        <authorList>
            <consortium name="US DOE Joint Genome Institute (JGI-PGF)"/>
            <person name="Walter F."/>
            <person name="Albersmeier A."/>
            <person name="Kalinowski J."/>
            <person name="Ruckert C."/>
        </authorList>
    </citation>
    <scope>NUCLEOTIDE SEQUENCE</scope>
    <source>
        <strain evidence="3">CGMCC 1.15320</strain>
    </source>
</reference>
<dbReference type="Pfam" id="PF13343">
    <property type="entry name" value="SBP_bac_6"/>
    <property type="match status" value="1"/>
</dbReference>
<dbReference type="EMBL" id="BMIF01000014">
    <property type="protein sequence ID" value="GGA78663.1"/>
    <property type="molecule type" value="Genomic_DNA"/>
</dbReference>
<dbReference type="SUPFAM" id="SSF53850">
    <property type="entry name" value="Periplasmic binding protein-like II"/>
    <property type="match status" value="1"/>
</dbReference>
<dbReference type="Gene3D" id="3.40.190.10">
    <property type="entry name" value="Periplasmic binding protein-like II"/>
    <property type="match status" value="2"/>
</dbReference>
<evidence type="ECO:0000313" key="4">
    <source>
        <dbReference type="Proteomes" id="UP000636264"/>
    </source>
</evidence>
<accession>A0A916RZZ9</accession>
<comment type="caution">
    <text evidence="3">The sequence shown here is derived from an EMBL/GenBank/DDBJ whole genome shotgun (WGS) entry which is preliminary data.</text>
</comment>
<dbReference type="AlphaFoldDB" id="A0A916RZZ9"/>
<evidence type="ECO:0008006" key="5">
    <source>
        <dbReference type="Google" id="ProtNLM"/>
    </source>
</evidence>
<dbReference type="Proteomes" id="UP000636264">
    <property type="component" value="Unassembled WGS sequence"/>
</dbReference>
<dbReference type="PANTHER" id="PTHR30006">
    <property type="entry name" value="THIAMINE-BINDING PERIPLASMIC PROTEIN-RELATED"/>
    <property type="match status" value="1"/>
</dbReference>
<dbReference type="InterPro" id="IPR006311">
    <property type="entry name" value="TAT_signal"/>
</dbReference>
<sequence>MSIPENALNGLNRRNFLVGAGAAATVSTFSITGRARAATAGKVVFYSTMPTRYADDMVKAFQASDVGKESGVELEFYFANGYVLYERAVAEYTAGRVSHDLIMLTDPSLLVALKQDNRLMDYQSPELQAYSADQRDPDGLWCNGRTILTIYGYNTRLVPDGASKTKWAEFLDPRFDDGLIGITNPLESGGAMQNYINLRNHPDLGRKFWEELAAMKPTIVGGPSPLTKMNISGQTALALNNDYNVYEQNKEGAPVAAVYPTEVITASITPMAIVREARNPEGAKVVFDWWLSQEGQTVLRDVNSIYSGRTDVPPLPGTPELKDLNIAITTIDELEGTRDEMQKEFKELFNV</sequence>
<proteinExistence type="predicted"/>
<evidence type="ECO:0000313" key="3">
    <source>
        <dbReference type="EMBL" id="GGA78663.1"/>
    </source>
</evidence>
<gene>
    <name evidence="3" type="ORF">GCM10011385_36000</name>
</gene>
<organism evidence="3 4">
    <name type="scientific">Nitratireductor aestuarii</name>
    <dbReference type="NCBI Taxonomy" id="1735103"/>
    <lineage>
        <taxon>Bacteria</taxon>
        <taxon>Pseudomonadati</taxon>
        <taxon>Pseudomonadota</taxon>
        <taxon>Alphaproteobacteria</taxon>
        <taxon>Hyphomicrobiales</taxon>
        <taxon>Phyllobacteriaceae</taxon>
        <taxon>Nitratireductor</taxon>
    </lineage>
</organism>
<protein>
    <recommendedName>
        <fullName evidence="5">Iron(III) transport system substrate-binding protein</fullName>
    </recommendedName>
</protein>
<feature type="coiled-coil region" evidence="2">
    <location>
        <begin position="324"/>
        <end position="351"/>
    </location>
</feature>
<evidence type="ECO:0000256" key="2">
    <source>
        <dbReference type="SAM" id="Coils"/>
    </source>
</evidence>
<keyword evidence="2" id="KW-0175">Coiled coil</keyword>
<name>A0A916RZZ9_9HYPH</name>
<keyword evidence="1" id="KW-0732">Signal</keyword>
<evidence type="ECO:0000256" key="1">
    <source>
        <dbReference type="ARBA" id="ARBA00022729"/>
    </source>
</evidence>
<dbReference type="PROSITE" id="PS51318">
    <property type="entry name" value="TAT"/>
    <property type="match status" value="1"/>
</dbReference>
<keyword evidence="4" id="KW-1185">Reference proteome</keyword>